<dbReference type="Gene3D" id="2.40.360.20">
    <property type="match status" value="1"/>
</dbReference>
<name>S4WAR8_9BACT</name>
<dbReference type="AlphaFoldDB" id="S4WAR8"/>
<evidence type="ECO:0000256" key="1">
    <source>
        <dbReference type="SAM" id="SignalP"/>
    </source>
</evidence>
<feature type="chain" id="PRO_5004525229" description="Lipoprotein" evidence="1">
    <location>
        <begin position="20"/>
        <end position="731"/>
    </location>
</feature>
<keyword evidence="1" id="KW-0732">Signal</keyword>
<protein>
    <recommendedName>
        <fullName evidence="3">Lipoprotein</fullName>
    </recommendedName>
</protein>
<proteinExistence type="predicted"/>
<accession>S4WAR8</accession>
<feature type="signal peptide" evidence="1">
    <location>
        <begin position="1"/>
        <end position="19"/>
    </location>
</feature>
<evidence type="ECO:0000313" key="2">
    <source>
        <dbReference type="EMBL" id="AGO87768.1"/>
    </source>
</evidence>
<organism evidence="2">
    <name type="scientific">uncultured bacterium L413009-K18</name>
    <dbReference type="NCBI Taxonomy" id="1343850"/>
    <lineage>
        <taxon>Bacteria</taxon>
        <taxon>environmental samples</taxon>
    </lineage>
</organism>
<reference evidence="2" key="1">
    <citation type="journal article" date="2014" name="ISME J.">
        <title>Genomic properties of Marine Group A bacteria indicate a role in the marine sulfur cycle.</title>
        <authorList>
            <person name="Wright J.J."/>
            <person name="Mewis K."/>
            <person name="Hanson N.W."/>
            <person name="Konwar K.M."/>
            <person name="Maas K.R."/>
            <person name="Hallam S.J."/>
        </authorList>
    </citation>
    <scope>NUCLEOTIDE SEQUENCE</scope>
</reference>
<sequence length="731" mass="83877">MKNLFPFLLLIGISLNFLACEKPSEESTVEKSKFINTLDSSWTSDQGSITEYFYDFGELPDVQAEFFRYNPNLMNNYASYDAYYGLFGEDPPIMDYKTFPQHLVSMTSDDEAEFTERHDIDSLSQDSVIVPDSVLINSSKFKNLEALEWNLEAEPSLQRYKLVNSDWISADTMIYYSDMFDVKAYWAVVDTPFIDEGLMFVDTSEWNDTNYVFLADERIRFLTTFEFTKKQLSSDSLVFRNNTDCNDNGQWDDEETPIEDYNGDGLYTLLYEYDDLNNNGMYDAASDTVIHDYDGDGIISIAYEFIDSGNNVWDPEEPYHDANDNDEYDLSDPYQDRNCNEKWESEEAYVDTDGNGSYTTGEEFTDKGNGIYDGDEDFTLNYVDGDTVKELFVIGEKPDNLIVDWSDTDNPEVLLEVVLEDDITDRWGNIYTDIIEEVDFTDLKQQYVDDVDSLITLYTRETVGHISGSNLSPDDYYITKSEWTKTGGGVVERFYNYHIFHQPDHLNQVVYPSYFLPVGFYFNPDKIRDGFWHKSQLESEVLYYTADGVLRDGEHVDTAYYDTTEIAVYFIEKSYRVESSSVTVPAGNRESESTPAVDTTFTDCFKITNILTMTMVGSGVEYGQKTESWLAKGSGLVKSEIHIRWTEHPFDPDNTANGPPDENNEAWVGLNRIELKSLEVTDNGNVFRILAQPVQIIDLQDIGNSADFNYDPFRVSTQTGIQTIDLREMSE</sequence>
<evidence type="ECO:0008006" key="3">
    <source>
        <dbReference type="Google" id="ProtNLM"/>
    </source>
</evidence>
<dbReference type="EMBL" id="KF170413">
    <property type="protein sequence ID" value="AGO87768.1"/>
    <property type="molecule type" value="Genomic_DNA"/>
</dbReference>